<keyword evidence="1" id="KW-0812">Transmembrane</keyword>
<comment type="caution">
    <text evidence="2">The sequence shown here is derived from an EMBL/GenBank/DDBJ whole genome shotgun (WGS) entry which is preliminary data.</text>
</comment>
<protein>
    <submittedName>
        <fullName evidence="2">Uncharacterized protein</fullName>
    </submittedName>
</protein>
<keyword evidence="3" id="KW-1185">Reference proteome</keyword>
<keyword evidence="1" id="KW-1133">Transmembrane helix</keyword>
<dbReference type="InterPro" id="IPR027858">
    <property type="entry name" value="BRAWNIN"/>
</dbReference>
<accession>A0ABP1NBM1</accession>
<evidence type="ECO:0000313" key="2">
    <source>
        <dbReference type="EMBL" id="CAL7938374.1"/>
    </source>
</evidence>
<evidence type="ECO:0000313" key="3">
    <source>
        <dbReference type="Proteomes" id="UP001642520"/>
    </source>
</evidence>
<organism evidence="2 3">
    <name type="scientific">Xylocopa violacea</name>
    <name type="common">Violet carpenter bee</name>
    <name type="synonym">Apis violacea</name>
    <dbReference type="NCBI Taxonomy" id="135666"/>
    <lineage>
        <taxon>Eukaryota</taxon>
        <taxon>Metazoa</taxon>
        <taxon>Ecdysozoa</taxon>
        <taxon>Arthropoda</taxon>
        <taxon>Hexapoda</taxon>
        <taxon>Insecta</taxon>
        <taxon>Pterygota</taxon>
        <taxon>Neoptera</taxon>
        <taxon>Endopterygota</taxon>
        <taxon>Hymenoptera</taxon>
        <taxon>Apocrita</taxon>
        <taxon>Aculeata</taxon>
        <taxon>Apoidea</taxon>
        <taxon>Anthophila</taxon>
        <taxon>Apidae</taxon>
        <taxon>Xylocopa</taxon>
        <taxon>Xylocopa</taxon>
    </lineage>
</organism>
<reference evidence="2 3" key="1">
    <citation type="submission" date="2024-08" db="EMBL/GenBank/DDBJ databases">
        <authorList>
            <person name="Will J Nash"/>
            <person name="Angela Man"/>
            <person name="Seanna McTaggart"/>
            <person name="Kendall Baker"/>
            <person name="Tom Barker"/>
            <person name="Leah Catchpole"/>
            <person name="Alex Durrant"/>
            <person name="Karim Gharbi"/>
            <person name="Naomi Irish"/>
            <person name="Gemy Kaithakottil"/>
            <person name="Debby Ku"/>
            <person name="Aaliyah Providence"/>
            <person name="Felix Shaw"/>
            <person name="David Swarbreck"/>
            <person name="Chris Watkins"/>
            <person name="Ann M. McCartney"/>
            <person name="Giulio Formenti"/>
            <person name="Alice Mouton"/>
            <person name="Noel Vella"/>
            <person name="Bjorn M von Reumont"/>
            <person name="Adriana Vella"/>
            <person name="Wilfried Haerty"/>
        </authorList>
    </citation>
    <scope>NUCLEOTIDE SEQUENCE [LARGE SCALE GENOMIC DNA]</scope>
</reference>
<sequence>MPYGLPIIQYFGFAMLAFLSMAFGSHYIHQRYQPLSDLDSLIEEAKEKKLLENQDRK</sequence>
<keyword evidence="1" id="KW-0472">Membrane</keyword>
<name>A0ABP1NBM1_XYLVO</name>
<feature type="transmembrane region" description="Helical" evidence="1">
    <location>
        <begin position="6"/>
        <end position="28"/>
    </location>
</feature>
<proteinExistence type="predicted"/>
<gene>
    <name evidence="2" type="ORF">XYLVIOL_LOCUS3250</name>
</gene>
<evidence type="ECO:0000256" key="1">
    <source>
        <dbReference type="SAM" id="Phobius"/>
    </source>
</evidence>
<dbReference type="EMBL" id="CAXAJV020001288">
    <property type="protein sequence ID" value="CAL7938374.1"/>
    <property type="molecule type" value="Genomic_DNA"/>
</dbReference>
<dbReference type="Pfam" id="PF14990">
    <property type="entry name" value="DUF4516"/>
    <property type="match status" value="1"/>
</dbReference>
<dbReference type="Proteomes" id="UP001642520">
    <property type="component" value="Unassembled WGS sequence"/>
</dbReference>